<evidence type="ECO:0000256" key="1">
    <source>
        <dbReference type="ARBA" id="ARBA00022723"/>
    </source>
</evidence>
<feature type="domain" description="Zinc finger DksA/TraR C4-type" evidence="5">
    <location>
        <begin position="100"/>
        <end position="132"/>
    </location>
</feature>
<dbReference type="EMBL" id="CP022423">
    <property type="protein sequence ID" value="ASM76665.1"/>
    <property type="molecule type" value="Genomic_DNA"/>
</dbReference>
<feature type="zinc finger region" description="dksA C4-type" evidence="4">
    <location>
        <begin position="103"/>
        <end position="127"/>
    </location>
</feature>
<dbReference type="SUPFAM" id="SSF57716">
    <property type="entry name" value="Glucocorticoid receptor-like (DNA-binding domain)"/>
    <property type="match status" value="1"/>
</dbReference>
<proteinExistence type="predicted"/>
<evidence type="ECO:0000256" key="3">
    <source>
        <dbReference type="ARBA" id="ARBA00022833"/>
    </source>
</evidence>
<keyword evidence="3" id="KW-0862">Zinc</keyword>
<evidence type="ECO:0000313" key="7">
    <source>
        <dbReference type="Proteomes" id="UP000199729"/>
    </source>
</evidence>
<dbReference type="PANTHER" id="PTHR33823:SF4">
    <property type="entry name" value="GENERAL STRESS PROTEIN 16O"/>
    <property type="match status" value="1"/>
</dbReference>
<dbReference type="Pfam" id="PF01258">
    <property type="entry name" value="zf-dskA_traR"/>
    <property type="match status" value="1"/>
</dbReference>
<sequence>MGQQGENHLMTTAPTPLSTEQRTWLAAQLRAQLQALDRQVHEHQAGQTRVEYAAELLNQEEGARPQHDADREIALERADREQMTLGVISQALARIDDPAFGLCEDCEEPIAWGRLQLEPWALRCVACESAREGRTVHHKL</sequence>
<dbReference type="Proteomes" id="UP000199729">
    <property type="component" value="Chromosome"/>
</dbReference>
<dbReference type="PROSITE" id="PS01102">
    <property type="entry name" value="ZF_DKSA_1"/>
    <property type="match status" value="1"/>
</dbReference>
<accession>A0A221KCG2</accession>
<reference evidence="6 7" key="1">
    <citation type="submission" date="2017-07" db="EMBL/GenBank/DDBJ databases">
        <title>Complete Genome Sequence of the cosmetic ferment Vitreoscilla filiformis (ATCC15551).</title>
        <authorList>
            <person name="Contreras S."/>
            <person name="Sagory-Zalkind P."/>
            <person name="Blanquart H."/>
            <person name="Iltis A."/>
            <person name="Morand S.C."/>
        </authorList>
    </citation>
    <scope>NUCLEOTIDE SEQUENCE [LARGE SCALE GENOMIC DNA]</scope>
    <source>
        <strain evidence="6 7">ATCC 15551</strain>
    </source>
</reference>
<dbReference type="PROSITE" id="PS51128">
    <property type="entry name" value="ZF_DKSA_2"/>
    <property type="match status" value="1"/>
</dbReference>
<dbReference type="InterPro" id="IPR000962">
    <property type="entry name" value="Znf_DskA_TraR"/>
</dbReference>
<keyword evidence="7" id="KW-1185">Reference proteome</keyword>
<evidence type="ECO:0000256" key="2">
    <source>
        <dbReference type="ARBA" id="ARBA00022771"/>
    </source>
</evidence>
<dbReference type="InterPro" id="IPR037187">
    <property type="entry name" value="DnaK_N"/>
</dbReference>
<dbReference type="Gene3D" id="1.20.120.910">
    <property type="entry name" value="DksA, coiled-coil domain"/>
    <property type="match status" value="1"/>
</dbReference>
<name>A0A221KCG2_VITFI</name>
<dbReference type="GO" id="GO:0008270">
    <property type="term" value="F:zinc ion binding"/>
    <property type="evidence" value="ECO:0007669"/>
    <property type="project" value="UniProtKB-KW"/>
</dbReference>
<dbReference type="AlphaFoldDB" id="A0A221KCG2"/>
<organism evidence="6 7">
    <name type="scientific">Vitreoscilla filiformis</name>
    <dbReference type="NCBI Taxonomy" id="63"/>
    <lineage>
        <taxon>Bacteria</taxon>
        <taxon>Pseudomonadati</taxon>
        <taxon>Pseudomonadota</taxon>
        <taxon>Betaproteobacteria</taxon>
        <taxon>Neisseriales</taxon>
        <taxon>Neisseriaceae</taxon>
        <taxon>Vitreoscilla</taxon>
    </lineage>
</organism>
<evidence type="ECO:0000313" key="6">
    <source>
        <dbReference type="EMBL" id="ASM76665.1"/>
    </source>
</evidence>
<dbReference type="KEGG" id="vff:VITFI_CDS0887"/>
<gene>
    <name evidence="6" type="ORF">VITFI_CDS0887</name>
</gene>
<keyword evidence="1" id="KW-0479">Metal-binding</keyword>
<dbReference type="PANTHER" id="PTHR33823">
    <property type="entry name" value="RNA POLYMERASE-BINDING TRANSCRIPTION FACTOR DKSA-RELATED"/>
    <property type="match status" value="1"/>
</dbReference>
<dbReference type="SUPFAM" id="SSF109635">
    <property type="entry name" value="DnaK suppressor protein DksA, alpha-hairpin domain"/>
    <property type="match status" value="1"/>
</dbReference>
<evidence type="ECO:0000259" key="5">
    <source>
        <dbReference type="Pfam" id="PF01258"/>
    </source>
</evidence>
<protein>
    <submittedName>
        <fullName evidence="6">Molecular chaperone DnaK</fullName>
    </submittedName>
</protein>
<evidence type="ECO:0000256" key="4">
    <source>
        <dbReference type="PROSITE-ProRule" id="PRU00510"/>
    </source>
</evidence>
<dbReference type="InterPro" id="IPR020458">
    <property type="entry name" value="Znf_DskA_TraR_CS"/>
</dbReference>
<keyword evidence="2" id="KW-0863">Zinc-finger</keyword>